<feature type="region of interest" description="Disordered" evidence="1">
    <location>
        <begin position="181"/>
        <end position="204"/>
    </location>
</feature>
<evidence type="ECO:0000313" key="2">
    <source>
        <dbReference type="EMBL" id="EPY17760.1"/>
    </source>
</evidence>
<sequence>MAAPNRSTTPEYTTTSARLFSATEAKKLFHRIVEIQASENFSVVRHTPALSHFACDFLEVATMAQRLYDLSLMEDMSTHMEKLPATTLKSVMGNRSNTTRADQVSPVEMLEETSSSPIKPTVHYRRSASAALPTVNTSSSTTLFKRARSAQRLSIGYPPNSSPGEMDAPATNVFERLYTPPSTKKLDMKSPSHSRTKAPFRLYV</sequence>
<gene>
    <name evidence="2" type="ORF">STCU_10426</name>
</gene>
<reference evidence="2 3" key="1">
    <citation type="journal article" date="2013" name="PLoS ONE">
        <title>Predicting the Proteins of Angomonas deanei, Strigomonas culicis and Their Respective Endosymbionts Reveals New Aspects of the Trypanosomatidae Family.</title>
        <authorList>
            <person name="Motta M.C."/>
            <person name="Martins A.C."/>
            <person name="de Souza S.S."/>
            <person name="Catta-Preta C.M."/>
            <person name="Silva R."/>
            <person name="Klein C.C."/>
            <person name="de Almeida L.G."/>
            <person name="de Lima Cunha O."/>
            <person name="Ciapina L.P."/>
            <person name="Brocchi M."/>
            <person name="Colabardini A.C."/>
            <person name="de Araujo Lima B."/>
            <person name="Machado C.R."/>
            <person name="de Almeida Soares C.M."/>
            <person name="Probst C.M."/>
            <person name="de Menezes C.B."/>
            <person name="Thompson C.E."/>
            <person name="Bartholomeu D.C."/>
            <person name="Gradia D.F."/>
            <person name="Pavoni D.P."/>
            <person name="Grisard E.C."/>
            <person name="Fantinatti-Garboggini F."/>
            <person name="Marchini F.K."/>
            <person name="Rodrigues-Luiz G.F."/>
            <person name="Wagner G."/>
            <person name="Goldman G.H."/>
            <person name="Fietto J.L."/>
            <person name="Elias M.C."/>
            <person name="Goldman M.H."/>
            <person name="Sagot M.F."/>
            <person name="Pereira M."/>
            <person name="Stoco P.H."/>
            <person name="de Mendonca-Neto R.P."/>
            <person name="Teixeira S.M."/>
            <person name="Maciel T.E."/>
            <person name="de Oliveira Mendes T.A."/>
            <person name="Urmenyi T.P."/>
            <person name="de Souza W."/>
            <person name="Schenkman S."/>
            <person name="de Vasconcelos A.T."/>
        </authorList>
    </citation>
    <scope>NUCLEOTIDE SEQUENCE [LARGE SCALE GENOMIC DNA]</scope>
</reference>
<name>S9V4F7_9TRYP</name>
<organism evidence="2 3">
    <name type="scientific">Strigomonas culicis</name>
    <dbReference type="NCBI Taxonomy" id="28005"/>
    <lineage>
        <taxon>Eukaryota</taxon>
        <taxon>Discoba</taxon>
        <taxon>Euglenozoa</taxon>
        <taxon>Kinetoplastea</taxon>
        <taxon>Metakinetoplastina</taxon>
        <taxon>Trypanosomatida</taxon>
        <taxon>Trypanosomatidae</taxon>
        <taxon>Strigomonadinae</taxon>
        <taxon>Strigomonas</taxon>
    </lineage>
</organism>
<accession>S9V4F7</accession>
<dbReference type="OrthoDB" id="266078at2759"/>
<evidence type="ECO:0000313" key="3">
    <source>
        <dbReference type="Proteomes" id="UP000015354"/>
    </source>
</evidence>
<keyword evidence="3" id="KW-1185">Reference proteome</keyword>
<evidence type="ECO:0000256" key="1">
    <source>
        <dbReference type="SAM" id="MobiDB-lite"/>
    </source>
</evidence>
<protein>
    <submittedName>
        <fullName evidence="2">Uncharacterized protein</fullName>
    </submittedName>
</protein>
<proteinExistence type="predicted"/>
<dbReference type="Proteomes" id="UP000015354">
    <property type="component" value="Unassembled WGS sequence"/>
</dbReference>
<dbReference type="AlphaFoldDB" id="S9V4F7"/>
<comment type="caution">
    <text evidence="2">The sequence shown here is derived from an EMBL/GenBank/DDBJ whole genome shotgun (WGS) entry which is preliminary data.</text>
</comment>
<feature type="region of interest" description="Disordered" evidence="1">
    <location>
        <begin position="97"/>
        <end position="117"/>
    </location>
</feature>
<dbReference type="EMBL" id="ATMH01010314">
    <property type="protein sequence ID" value="EPY17760.1"/>
    <property type="molecule type" value="Genomic_DNA"/>
</dbReference>